<organism evidence="3 4">
    <name type="scientific">Actinoallomurus oryzae</name>
    <dbReference type="NCBI Taxonomy" id="502180"/>
    <lineage>
        <taxon>Bacteria</taxon>
        <taxon>Bacillati</taxon>
        <taxon>Actinomycetota</taxon>
        <taxon>Actinomycetes</taxon>
        <taxon>Streptosporangiales</taxon>
        <taxon>Thermomonosporaceae</taxon>
        <taxon>Actinoallomurus</taxon>
    </lineage>
</organism>
<evidence type="ECO:0000256" key="2">
    <source>
        <dbReference type="SAM" id="Phobius"/>
    </source>
</evidence>
<proteinExistence type="predicted"/>
<keyword evidence="2" id="KW-0472">Membrane</keyword>
<evidence type="ECO:0000256" key="1">
    <source>
        <dbReference type="SAM" id="MobiDB-lite"/>
    </source>
</evidence>
<keyword evidence="4" id="KW-1185">Reference proteome</keyword>
<sequence length="79" mass="8441">MDYGRADAEPERASAVDWARVAKRAIRLIAIHHAIAGIGLFALVVREATTVRHFTDPPPPSAGVTSSASPHPATAHRHL</sequence>
<feature type="transmembrane region" description="Helical" evidence="2">
    <location>
        <begin position="25"/>
        <end position="45"/>
    </location>
</feature>
<comment type="caution">
    <text evidence="3">The sequence shown here is derived from an EMBL/GenBank/DDBJ whole genome shotgun (WGS) entry which is preliminary data.</text>
</comment>
<evidence type="ECO:0000313" key="3">
    <source>
        <dbReference type="EMBL" id="GAA4514740.1"/>
    </source>
</evidence>
<gene>
    <name evidence="3" type="ORF">GCM10023191_083680</name>
</gene>
<keyword evidence="2" id="KW-1133">Transmembrane helix</keyword>
<keyword evidence="2" id="KW-0812">Transmembrane</keyword>
<protein>
    <submittedName>
        <fullName evidence="3">Uncharacterized protein</fullName>
    </submittedName>
</protein>
<reference evidence="4" key="1">
    <citation type="journal article" date="2019" name="Int. J. Syst. Evol. Microbiol.">
        <title>The Global Catalogue of Microorganisms (GCM) 10K type strain sequencing project: providing services to taxonomists for standard genome sequencing and annotation.</title>
        <authorList>
            <consortium name="The Broad Institute Genomics Platform"/>
            <consortium name="The Broad Institute Genome Sequencing Center for Infectious Disease"/>
            <person name="Wu L."/>
            <person name="Ma J."/>
        </authorList>
    </citation>
    <scope>NUCLEOTIDE SEQUENCE [LARGE SCALE GENOMIC DNA]</scope>
    <source>
        <strain evidence="4">JCM 17933</strain>
    </source>
</reference>
<name>A0ABP8R0N2_9ACTN</name>
<evidence type="ECO:0000313" key="4">
    <source>
        <dbReference type="Proteomes" id="UP001500503"/>
    </source>
</evidence>
<accession>A0ABP8R0N2</accession>
<feature type="region of interest" description="Disordered" evidence="1">
    <location>
        <begin position="53"/>
        <end position="79"/>
    </location>
</feature>
<dbReference type="EMBL" id="BAABHF010000049">
    <property type="protein sequence ID" value="GAA4514740.1"/>
    <property type="molecule type" value="Genomic_DNA"/>
</dbReference>
<dbReference type="Proteomes" id="UP001500503">
    <property type="component" value="Unassembled WGS sequence"/>
</dbReference>